<evidence type="ECO:0000256" key="1">
    <source>
        <dbReference type="SAM" id="Coils"/>
    </source>
</evidence>
<dbReference type="AlphaFoldDB" id="A0AA88GIM6"/>
<evidence type="ECO:0000313" key="5">
    <source>
        <dbReference type="EMBL" id="KAG2377778.1"/>
    </source>
</evidence>
<protein>
    <submittedName>
        <fullName evidence="4">Uncharacterized protein</fullName>
    </submittedName>
</protein>
<dbReference type="EMBL" id="PYSW02000036">
    <property type="protein sequence ID" value="KAG2377778.1"/>
    <property type="molecule type" value="Genomic_DNA"/>
</dbReference>
<feature type="compositionally biased region" description="Basic and acidic residues" evidence="2">
    <location>
        <begin position="73"/>
        <end position="84"/>
    </location>
</feature>
<keyword evidence="1" id="KW-0175">Coiled coil</keyword>
<name>A0AA88GIM6_NAELO</name>
<reference evidence="4" key="2">
    <citation type="submission" date="2020-04" db="EMBL/GenBank/DDBJ databases">
        <authorList>
            <person name="Liechti N."/>
            <person name="Schuerch N."/>
            <person name="Bruggmann R."/>
            <person name="Wittwer M."/>
        </authorList>
    </citation>
    <scope>NUCLEOTIDE SEQUENCE</scope>
    <source>
        <strain evidence="4">ATCC 30569</strain>
    </source>
</reference>
<proteinExistence type="predicted"/>
<dbReference type="RefSeq" id="XP_044545037.1">
    <property type="nucleotide sequence ID" value="XM_044698983.1"/>
</dbReference>
<feature type="coiled-coil region" evidence="1">
    <location>
        <begin position="3"/>
        <end position="51"/>
    </location>
</feature>
<organism evidence="4 6">
    <name type="scientific">Naegleria lovaniensis</name>
    <name type="common">Amoeba</name>
    <dbReference type="NCBI Taxonomy" id="51637"/>
    <lineage>
        <taxon>Eukaryota</taxon>
        <taxon>Discoba</taxon>
        <taxon>Heterolobosea</taxon>
        <taxon>Tetramitia</taxon>
        <taxon>Eutetramitia</taxon>
        <taxon>Vahlkampfiidae</taxon>
        <taxon>Naegleria</taxon>
    </lineage>
</organism>
<reference evidence="4 6" key="1">
    <citation type="journal article" date="2018" name="BMC Genomics">
        <title>The genome of Naegleria lovaniensis, the basis for a comparative approach to unravel pathogenicity factors of the human pathogenic amoeba N. fowleri.</title>
        <authorList>
            <person name="Liechti N."/>
            <person name="Schurch N."/>
            <person name="Bruggmann R."/>
            <person name="Wittwer M."/>
        </authorList>
    </citation>
    <scope>NUCLEOTIDE SEQUENCE [LARGE SCALE GENOMIC DNA]</scope>
    <source>
        <strain evidence="4 6">ATCC 30569</strain>
    </source>
</reference>
<accession>A0AA88GIM6</accession>
<feature type="compositionally biased region" description="Basic residues" evidence="2">
    <location>
        <begin position="100"/>
        <end position="123"/>
    </location>
</feature>
<gene>
    <name evidence="4" type="ORF">C9374_008860</name>
    <name evidence="5" type="ORF">C9374_008863</name>
    <name evidence="3" type="ORF">C9374_011191</name>
</gene>
<sequence length="181" mass="21268">MINRKDSDMLHSLEKRLAKIEQQTHYIIFTLQQLNNILDEYIQNHEESTQHPHHITLNTHHPPIETVNNSNVEKPEKKPPEINTERPTPLTPEKTSMRIQPKKPRTTVKAKPRRKTNQKMNKVHHHVVHDDDEIGQALTIHLTKHQLDKKHVVVRGLRKKHLTLYWIQDCSPPCCTTTIMT</sequence>
<evidence type="ECO:0000256" key="2">
    <source>
        <dbReference type="SAM" id="MobiDB-lite"/>
    </source>
</evidence>
<keyword evidence="6" id="KW-1185">Reference proteome</keyword>
<dbReference type="GeneID" id="68101314"/>
<evidence type="ECO:0000313" key="3">
    <source>
        <dbReference type="EMBL" id="KAG2374112.1"/>
    </source>
</evidence>
<dbReference type="EMBL" id="PYSW02000048">
    <property type="protein sequence ID" value="KAG2374112.1"/>
    <property type="molecule type" value="Genomic_DNA"/>
</dbReference>
<comment type="caution">
    <text evidence="4">The sequence shown here is derived from an EMBL/GenBank/DDBJ whole genome shotgun (WGS) entry which is preliminary data.</text>
</comment>
<feature type="region of interest" description="Disordered" evidence="2">
    <location>
        <begin position="56"/>
        <end position="123"/>
    </location>
</feature>
<dbReference type="Proteomes" id="UP000816034">
    <property type="component" value="Unassembled WGS sequence"/>
</dbReference>
<dbReference type="EMBL" id="PYSW02000036">
    <property type="protein sequence ID" value="KAG2377775.1"/>
    <property type="molecule type" value="Genomic_DNA"/>
</dbReference>
<evidence type="ECO:0000313" key="6">
    <source>
        <dbReference type="Proteomes" id="UP000816034"/>
    </source>
</evidence>
<evidence type="ECO:0000313" key="4">
    <source>
        <dbReference type="EMBL" id="KAG2377775.1"/>
    </source>
</evidence>